<keyword evidence="4" id="KW-1185">Reference proteome</keyword>
<feature type="signal peptide" evidence="2">
    <location>
        <begin position="1"/>
        <end position="22"/>
    </location>
</feature>
<sequence>MYLSKFIVYALAGLAALSTATSKSTTSVKSSEVTTRSSAAKPIAKQATTSPSSTLSLPAAVAILRSEVAHPSTFCNFYLSNGLTQSNSAIAGLSAKSLTQACQNVVPKVQKQTALKTSTAKTSCNKSALEAITKEFSSPSAFCKYWSSGTQKYIPLTTLTTLLQISDACQCLIASSSTSSASKSSTKSTTLKTNKTTSTTYRTTASPSGIGSMTRTTTLSKPSVGITRLSTTTVKPTATSTSASTSSTGFYLRLKQANDSQPLLGDDFGGYWVNALSFDMDNLNPGQYLAVTSEIPREPFVLGTNNDLMLMTGTMSGKPGAFYGYGGYMQPLGLYLNIAGTSSLTWTWNRAQNLMNISSTQAGWPDYHNNFITCRHEIDDANPYYTIWESWTRPAQPLYIGPDSTCDSWTMEVVPQSIVKTLATATSTTKSQSTGLITSTQDMTYSTPFYLKLAGTGAPASMNFNGYYLDFFNTITVTGNKYVYLGVTKTKPSTTYVLNQNNVLMQRTGTSWATPGFAVSQGIYSSYEFIYLRSYIPYEDMPLGWKYNSTSKTMSLSYGLSLLAMTCIPSADLFAFWNSTSMSAPPIITRNLVNDACFPWNITMESV</sequence>
<feature type="compositionally biased region" description="Low complexity" evidence="1">
    <location>
        <begin position="179"/>
        <end position="206"/>
    </location>
</feature>
<evidence type="ECO:0000256" key="1">
    <source>
        <dbReference type="SAM" id="MobiDB-lite"/>
    </source>
</evidence>
<organism evidence="3 4">
    <name type="scientific">Myriangium duriaei CBS 260.36</name>
    <dbReference type="NCBI Taxonomy" id="1168546"/>
    <lineage>
        <taxon>Eukaryota</taxon>
        <taxon>Fungi</taxon>
        <taxon>Dikarya</taxon>
        <taxon>Ascomycota</taxon>
        <taxon>Pezizomycotina</taxon>
        <taxon>Dothideomycetes</taxon>
        <taxon>Dothideomycetidae</taxon>
        <taxon>Myriangiales</taxon>
        <taxon>Myriangiaceae</taxon>
        <taxon>Myriangium</taxon>
    </lineage>
</organism>
<feature type="compositionally biased region" description="Polar residues" evidence="1">
    <location>
        <begin position="207"/>
        <end position="218"/>
    </location>
</feature>
<evidence type="ECO:0000313" key="3">
    <source>
        <dbReference type="EMBL" id="KAF2150275.1"/>
    </source>
</evidence>
<protein>
    <submittedName>
        <fullName evidence="3">Uncharacterized protein</fullName>
    </submittedName>
</protein>
<dbReference type="EMBL" id="ML996090">
    <property type="protein sequence ID" value="KAF2150275.1"/>
    <property type="molecule type" value="Genomic_DNA"/>
</dbReference>
<comment type="caution">
    <text evidence="3">The sequence shown here is derived from an EMBL/GenBank/DDBJ whole genome shotgun (WGS) entry which is preliminary data.</text>
</comment>
<feature type="chain" id="PRO_5040460791" evidence="2">
    <location>
        <begin position="23"/>
        <end position="607"/>
    </location>
</feature>
<evidence type="ECO:0000313" key="4">
    <source>
        <dbReference type="Proteomes" id="UP000799439"/>
    </source>
</evidence>
<dbReference type="Proteomes" id="UP000799439">
    <property type="component" value="Unassembled WGS sequence"/>
</dbReference>
<accession>A0A9P4IXH6</accession>
<gene>
    <name evidence="3" type="ORF">K461DRAFT_270786</name>
</gene>
<dbReference type="OrthoDB" id="5764115at2759"/>
<name>A0A9P4IXH6_9PEZI</name>
<feature type="region of interest" description="Disordered" evidence="1">
    <location>
        <begin position="179"/>
        <end position="218"/>
    </location>
</feature>
<proteinExistence type="predicted"/>
<evidence type="ECO:0000256" key="2">
    <source>
        <dbReference type="SAM" id="SignalP"/>
    </source>
</evidence>
<keyword evidence="2" id="KW-0732">Signal</keyword>
<dbReference type="AlphaFoldDB" id="A0A9P4IXH6"/>
<reference evidence="3" key="1">
    <citation type="journal article" date="2020" name="Stud. Mycol.">
        <title>101 Dothideomycetes genomes: a test case for predicting lifestyles and emergence of pathogens.</title>
        <authorList>
            <person name="Haridas S."/>
            <person name="Albert R."/>
            <person name="Binder M."/>
            <person name="Bloem J."/>
            <person name="Labutti K."/>
            <person name="Salamov A."/>
            <person name="Andreopoulos B."/>
            <person name="Baker S."/>
            <person name="Barry K."/>
            <person name="Bills G."/>
            <person name="Bluhm B."/>
            <person name="Cannon C."/>
            <person name="Castanera R."/>
            <person name="Culley D."/>
            <person name="Daum C."/>
            <person name="Ezra D."/>
            <person name="Gonzalez J."/>
            <person name="Henrissat B."/>
            <person name="Kuo A."/>
            <person name="Liang C."/>
            <person name="Lipzen A."/>
            <person name="Lutzoni F."/>
            <person name="Magnuson J."/>
            <person name="Mondo S."/>
            <person name="Nolan M."/>
            <person name="Ohm R."/>
            <person name="Pangilinan J."/>
            <person name="Park H.-J."/>
            <person name="Ramirez L."/>
            <person name="Alfaro M."/>
            <person name="Sun H."/>
            <person name="Tritt A."/>
            <person name="Yoshinaga Y."/>
            <person name="Zwiers L.-H."/>
            <person name="Turgeon B."/>
            <person name="Goodwin S."/>
            <person name="Spatafora J."/>
            <person name="Crous P."/>
            <person name="Grigoriev I."/>
        </authorList>
    </citation>
    <scope>NUCLEOTIDE SEQUENCE</scope>
    <source>
        <strain evidence="3">CBS 260.36</strain>
    </source>
</reference>